<gene>
    <name evidence="2" type="ORF">VMCG_03625</name>
</gene>
<dbReference type="SUPFAM" id="SSF57845">
    <property type="entry name" value="B-box zinc-binding domain"/>
    <property type="match status" value="1"/>
</dbReference>
<feature type="compositionally biased region" description="Basic and acidic residues" evidence="1">
    <location>
        <begin position="169"/>
        <end position="182"/>
    </location>
</feature>
<dbReference type="PANTHER" id="PTHR46603">
    <property type="entry name" value="ABSCISSION/NOCUT CHECKPOINT REGULATOR"/>
    <property type="match status" value="1"/>
</dbReference>
<reference evidence="2 3" key="1">
    <citation type="submission" date="2015-09" db="EMBL/GenBank/DDBJ databases">
        <title>Host preference determinants of Valsa canker pathogens revealed by comparative genomics.</title>
        <authorList>
            <person name="Yin Z."/>
            <person name="Huang L."/>
        </authorList>
    </citation>
    <scope>NUCLEOTIDE SEQUENCE [LARGE SCALE GENOMIC DNA]</scope>
    <source>
        <strain evidence="2 3">03-1</strain>
    </source>
</reference>
<name>A0A423WWP7_9PEZI</name>
<feature type="compositionally biased region" description="Basic and acidic residues" evidence="1">
    <location>
        <begin position="233"/>
        <end position="242"/>
    </location>
</feature>
<dbReference type="InterPro" id="IPR044553">
    <property type="entry name" value="Bbox1_ANCHR"/>
</dbReference>
<dbReference type="CDD" id="cd19817">
    <property type="entry name" value="Bbox1_ANCHR-like"/>
    <property type="match status" value="1"/>
</dbReference>
<accession>A0A423WWP7</accession>
<feature type="region of interest" description="Disordered" evidence="1">
    <location>
        <begin position="34"/>
        <end position="355"/>
    </location>
</feature>
<dbReference type="OrthoDB" id="5407799at2759"/>
<evidence type="ECO:0000313" key="3">
    <source>
        <dbReference type="Proteomes" id="UP000283895"/>
    </source>
</evidence>
<feature type="compositionally biased region" description="Polar residues" evidence="1">
    <location>
        <begin position="82"/>
        <end position="96"/>
    </location>
</feature>
<dbReference type="EMBL" id="LKEA01000007">
    <property type="protein sequence ID" value="ROW07916.1"/>
    <property type="molecule type" value="Genomic_DNA"/>
</dbReference>
<dbReference type="Proteomes" id="UP000283895">
    <property type="component" value="Unassembled WGS sequence"/>
</dbReference>
<evidence type="ECO:0000256" key="1">
    <source>
        <dbReference type="SAM" id="MobiDB-lite"/>
    </source>
</evidence>
<sequence>MADDRSLLERLNALKPSVVTLDTSTNALNLSATGIQPAEPLSREDALSKRLQTLRNRRDEEVEPRNPPPPPPYTEKPEGSPSQVTAQPLSTSSASPPRQVADPTTPGQRISNDLRPDEEDRALDEILDGLDVEDDQWYLSETDDEDSKRVEELLAKLKNDPGAQPPESAEEKAKDSATKNHDDDDSEGEEMSREVGDVISRAMDELTLEGPADPTDHAPDGGPKADNGGSAVESDKAPKDVSSDDVDGGNIALPDVPRDDHDDTHGAPTSLPRTPPPESEDESELNLPTVPTRLVDPAPPPTSTSTGDPFESSIASRLAALKGTPPIQTDAFGLPSVPTFQPEDRPVPGVAKKPGYTDEDQKTWCIVCLEDGTVRCLGCDGDVYCARCWREMHVGPSAGYDERGHKWEKFDRRQM</sequence>
<feature type="compositionally biased region" description="Basic and acidic residues" evidence="1">
    <location>
        <begin position="146"/>
        <end position="159"/>
    </location>
</feature>
<proteinExistence type="predicted"/>
<dbReference type="PANTHER" id="PTHR46603:SF1">
    <property type="entry name" value="ABSCISSION_NOCUT CHECKPOINT REGULATOR"/>
    <property type="match status" value="1"/>
</dbReference>
<feature type="compositionally biased region" description="Basic and acidic residues" evidence="1">
    <location>
        <begin position="256"/>
        <end position="265"/>
    </location>
</feature>
<evidence type="ECO:0000313" key="2">
    <source>
        <dbReference type="EMBL" id="ROW07916.1"/>
    </source>
</evidence>
<feature type="compositionally biased region" description="Pro residues" evidence="1">
    <location>
        <begin position="65"/>
        <end position="74"/>
    </location>
</feature>
<comment type="caution">
    <text evidence="2">The sequence shown here is derived from an EMBL/GenBank/DDBJ whole genome shotgun (WGS) entry which is preliminary data.</text>
</comment>
<organism evidence="2 3">
    <name type="scientific">Cytospora schulzeri</name>
    <dbReference type="NCBI Taxonomy" id="448051"/>
    <lineage>
        <taxon>Eukaryota</taxon>
        <taxon>Fungi</taxon>
        <taxon>Dikarya</taxon>
        <taxon>Ascomycota</taxon>
        <taxon>Pezizomycotina</taxon>
        <taxon>Sordariomycetes</taxon>
        <taxon>Sordariomycetidae</taxon>
        <taxon>Diaporthales</taxon>
        <taxon>Cytosporaceae</taxon>
        <taxon>Cytospora</taxon>
    </lineage>
</organism>
<keyword evidence="3" id="KW-1185">Reference proteome</keyword>
<dbReference type="AlphaFoldDB" id="A0A423WWP7"/>
<dbReference type="Pfam" id="PF22586">
    <property type="entry name" value="ANCHR-like_BBOX"/>
    <property type="match status" value="1"/>
</dbReference>
<feature type="compositionally biased region" description="Acidic residues" evidence="1">
    <location>
        <begin position="116"/>
        <end position="145"/>
    </location>
</feature>
<dbReference type="STRING" id="356882.A0A423WWP7"/>
<protein>
    <submittedName>
        <fullName evidence="2">Uncharacterized protein</fullName>
    </submittedName>
</protein>